<dbReference type="AlphaFoldDB" id="A0A2H9VNR6"/>
<dbReference type="RefSeq" id="WP_157799181.1">
    <property type="nucleotide sequence ID" value="NZ_PGFJ01000002.1"/>
</dbReference>
<dbReference type="OrthoDB" id="642516at2"/>
<name>A0A2H9VNR6_9SPHI</name>
<comment type="caution">
    <text evidence="1">The sequence shown here is derived from an EMBL/GenBank/DDBJ whole genome shotgun (WGS) entry which is preliminary data.</text>
</comment>
<sequence length="264" mass="29540">MDLLRRPKVCLTIAAMILALLVLVVTQFRLPKASAKIHNRPAVPVVVSAKKPHYDEKLLRTFRQLLKQFNTSKNAYTFSGIISTGIYADSVKSTTNVRFILCKKGDDFYYREGVVENLNTSGFFVYINGEEKKVVLSAQKQMEPQTMIDSARLTDALASENYLIKADTNGKFQSLSLVNEDHPQCKEYAITFNASSKKIVNISLRLANPASPSDKIGQKVVTIKVLALTDQANINQYKKISQIVNKGVLTRKYAGYKLISQIKT</sequence>
<accession>A0A2H9VNR6</accession>
<dbReference type="Proteomes" id="UP000242687">
    <property type="component" value="Unassembled WGS sequence"/>
</dbReference>
<dbReference type="EMBL" id="PGFJ01000002">
    <property type="protein sequence ID" value="PJJ79984.1"/>
    <property type="molecule type" value="Genomic_DNA"/>
</dbReference>
<proteinExistence type="predicted"/>
<reference evidence="1 2" key="1">
    <citation type="submission" date="2017-11" db="EMBL/GenBank/DDBJ databases">
        <title>Genomic Encyclopedia of Archaeal and Bacterial Type Strains, Phase II (KMG-II): From Individual Species to Whole Genera.</title>
        <authorList>
            <person name="Goeker M."/>
        </authorList>
    </citation>
    <scope>NUCLEOTIDE SEQUENCE [LARGE SCALE GENOMIC DNA]</scope>
    <source>
        <strain evidence="1 2">DSM 28175</strain>
    </source>
</reference>
<organism evidence="1 2">
    <name type="scientific">Mucilaginibacter auburnensis</name>
    <dbReference type="NCBI Taxonomy" id="1457233"/>
    <lineage>
        <taxon>Bacteria</taxon>
        <taxon>Pseudomonadati</taxon>
        <taxon>Bacteroidota</taxon>
        <taxon>Sphingobacteriia</taxon>
        <taxon>Sphingobacteriales</taxon>
        <taxon>Sphingobacteriaceae</taxon>
        <taxon>Mucilaginibacter</taxon>
    </lineage>
</organism>
<gene>
    <name evidence="1" type="ORF">CLV57_3126</name>
</gene>
<keyword evidence="2" id="KW-1185">Reference proteome</keyword>
<evidence type="ECO:0000313" key="2">
    <source>
        <dbReference type="Proteomes" id="UP000242687"/>
    </source>
</evidence>
<protein>
    <submittedName>
        <fullName evidence="1">Uncharacterized protein</fullName>
    </submittedName>
</protein>
<evidence type="ECO:0000313" key="1">
    <source>
        <dbReference type="EMBL" id="PJJ79984.1"/>
    </source>
</evidence>